<evidence type="ECO:0000313" key="2">
    <source>
        <dbReference type="Proteomes" id="UP000011080"/>
    </source>
</evidence>
<accession>L8IRA8</accession>
<reference evidence="1 2" key="1">
    <citation type="journal article" date="2012" name="Nat. Genet.">
        <title>The yak genome and adaptation to life at high altitude.</title>
        <authorList>
            <person name="Qiu Q."/>
            <person name="Zhang G."/>
            <person name="Ma T."/>
            <person name="Qian W."/>
            <person name="Wang J."/>
            <person name="Ye Z."/>
            <person name="Cao C."/>
            <person name="Hu Q."/>
            <person name="Kim J."/>
            <person name="Larkin D.M."/>
            <person name="Auvil L."/>
            <person name="Capitanu B."/>
            <person name="Ma J."/>
            <person name="Lewin H.A."/>
            <person name="Qian X."/>
            <person name="Lang Y."/>
            <person name="Zhou R."/>
            <person name="Wang L."/>
            <person name="Wang K."/>
            <person name="Xia J."/>
            <person name="Liao S."/>
            <person name="Pan S."/>
            <person name="Lu X."/>
            <person name="Hou H."/>
            <person name="Wang Y."/>
            <person name="Zang X."/>
            <person name="Yin Y."/>
            <person name="Ma H."/>
            <person name="Zhang J."/>
            <person name="Wang Z."/>
            <person name="Zhang Y."/>
            <person name="Zhang D."/>
            <person name="Yonezawa T."/>
            <person name="Hasegawa M."/>
            <person name="Zhong Y."/>
            <person name="Liu W."/>
            <person name="Zhang Y."/>
            <person name="Huang Z."/>
            <person name="Zhang S."/>
            <person name="Long R."/>
            <person name="Yang H."/>
            <person name="Wang J."/>
            <person name="Lenstra J.A."/>
            <person name="Cooper D.N."/>
            <person name="Wu Y."/>
            <person name="Wang J."/>
            <person name="Shi P."/>
            <person name="Wang J."/>
            <person name="Liu J."/>
        </authorList>
    </citation>
    <scope>NUCLEOTIDE SEQUENCE [LARGE SCALE GENOMIC DNA]</scope>
    <source>
        <strain evidence="2">yakQH1</strain>
    </source>
</reference>
<protein>
    <submittedName>
        <fullName evidence="1">Uncharacterized protein</fullName>
    </submittedName>
</protein>
<name>L8IRA8_9CETA</name>
<evidence type="ECO:0000313" key="1">
    <source>
        <dbReference type="EMBL" id="ELR58856.1"/>
    </source>
</evidence>
<proteinExistence type="predicted"/>
<organism evidence="1 2">
    <name type="scientific">Bos mutus</name>
    <name type="common">wild yak</name>
    <dbReference type="NCBI Taxonomy" id="72004"/>
    <lineage>
        <taxon>Eukaryota</taxon>
        <taxon>Metazoa</taxon>
        <taxon>Chordata</taxon>
        <taxon>Craniata</taxon>
        <taxon>Vertebrata</taxon>
        <taxon>Euteleostomi</taxon>
        <taxon>Mammalia</taxon>
        <taxon>Eutheria</taxon>
        <taxon>Laurasiatheria</taxon>
        <taxon>Artiodactyla</taxon>
        <taxon>Ruminantia</taxon>
        <taxon>Pecora</taxon>
        <taxon>Bovidae</taxon>
        <taxon>Bovinae</taxon>
        <taxon>Bos</taxon>
    </lineage>
</organism>
<feature type="non-terminal residue" evidence="1">
    <location>
        <position position="1"/>
    </location>
</feature>
<feature type="non-terminal residue" evidence="1">
    <location>
        <position position="50"/>
    </location>
</feature>
<gene>
    <name evidence="1" type="ORF">M91_15770</name>
</gene>
<dbReference type="Proteomes" id="UP000011080">
    <property type="component" value="Unassembled WGS sequence"/>
</dbReference>
<sequence length="50" mass="5374">QAPLSMGFSRQEYWNRFPFPTPGDLPNPGIKPSSLASPALASGFFTTSTT</sequence>
<dbReference type="EMBL" id="JH880797">
    <property type="protein sequence ID" value="ELR58856.1"/>
    <property type="molecule type" value="Genomic_DNA"/>
</dbReference>
<dbReference type="AlphaFoldDB" id="L8IRA8"/>